<sequence>MKEKSRQTARVLVQAGITQRDAAKLMGISNQRVSQLVNA</sequence>
<dbReference type="GO" id="GO:0003677">
    <property type="term" value="F:DNA binding"/>
    <property type="evidence" value="ECO:0007669"/>
    <property type="project" value="InterPro"/>
</dbReference>
<feature type="domain" description="HTH cro/C1-type" evidence="1">
    <location>
        <begin position="12"/>
        <end position="38"/>
    </location>
</feature>
<protein>
    <submittedName>
        <fullName evidence="2">Helix-turn-helix domain-containing protein</fullName>
    </submittedName>
</protein>
<dbReference type="AlphaFoldDB" id="A0A7Y0Y4L8"/>
<reference evidence="4 5" key="1">
    <citation type="submission" date="2020-04" db="EMBL/GenBank/DDBJ databases">
        <title>Antimicrobial susceptibility and clonality of vaginal-derived multi-drug resistant Mobiluncus isolates in China.</title>
        <authorList>
            <person name="Zhang X."/>
        </authorList>
    </citation>
    <scope>NUCLEOTIDE SEQUENCE [LARGE SCALE GENOMIC DNA]</scope>
    <source>
        <strain evidence="3 4">12</strain>
        <strain evidence="2 5">13</strain>
    </source>
</reference>
<dbReference type="Proteomes" id="UP000578252">
    <property type="component" value="Unassembled WGS sequence"/>
</dbReference>
<evidence type="ECO:0000313" key="3">
    <source>
        <dbReference type="EMBL" id="NMX03068.1"/>
    </source>
</evidence>
<dbReference type="EMBL" id="JABCUR010000006">
    <property type="protein sequence ID" value="NMW65465.1"/>
    <property type="molecule type" value="Genomic_DNA"/>
</dbReference>
<proteinExistence type="predicted"/>
<evidence type="ECO:0000313" key="5">
    <source>
        <dbReference type="Proteomes" id="UP000578252"/>
    </source>
</evidence>
<gene>
    <name evidence="3" type="ORF">HHJ77_03735</name>
    <name evidence="2" type="ORF">HHJ78_07995</name>
</gene>
<dbReference type="Proteomes" id="UP000575397">
    <property type="component" value="Unassembled WGS sequence"/>
</dbReference>
<evidence type="ECO:0000313" key="4">
    <source>
        <dbReference type="Proteomes" id="UP000575397"/>
    </source>
</evidence>
<dbReference type="InterPro" id="IPR001387">
    <property type="entry name" value="Cro/C1-type_HTH"/>
</dbReference>
<name>A0A7Y0Y4L8_9ACTO</name>
<dbReference type="Gene3D" id="1.10.260.40">
    <property type="entry name" value="lambda repressor-like DNA-binding domains"/>
    <property type="match status" value="1"/>
</dbReference>
<organism evidence="2 5">
    <name type="scientific">Mobiluncus mulieris</name>
    <dbReference type="NCBI Taxonomy" id="2052"/>
    <lineage>
        <taxon>Bacteria</taxon>
        <taxon>Bacillati</taxon>
        <taxon>Actinomycetota</taxon>
        <taxon>Actinomycetes</taxon>
        <taxon>Actinomycetales</taxon>
        <taxon>Actinomycetaceae</taxon>
        <taxon>Mobiluncus</taxon>
    </lineage>
</organism>
<dbReference type="Pfam" id="PF01381">
    <property type="entry name" value="HTH_3"/>
    <property type="match status" value="1"/>
</dbReference>
<evidence type="ECO:0000259" key="1">
    <source>
        <dbReference type="Pfam" id="PF01381"/>
    </source>
</evidence>
<dbReference type="SUPFAM" id="SSF47413">
    <property type="entry name" value="lambda repressor-like DNA-binding domains"/>
    <property type="match status" value="1"/>
</dbReference>
<comment type="caution">
    <text evidence="2">The sequence shown here is derived from an EMBL/GenBank/DDBJ whole genome shotgun (WGS) entry which is preliminary data.</text>
</comment>
<dbReference type="InterPro" id="IPR010982">
    <property type="entry name" value="Lambda_DNA-bd_dom_sf"/>
</dbReference>
<dbReference type="EMBL" id="JABCUS010000006">
    <property type="protein sequence ID" value="NMX03068.1"/>
    <property type="molecule type" value="Genomic_DNA"/>
</dbReference>
<evidence type="ECO:0000313" key="2">
    <source>
        <dbReference type="EMBL" id="NMW65465.1"/>
    </source>
</evidence>
<accession>A0A7Y0Y4L8</accession>